<sequence length="131" mass="14375">MKVRDAMTGDVLTMTPGRSLRDAAKFMADHNVGAVVIMDPEQPGPGIFTERDLVRSIGKGENPDDEHVAEHLTAHAAFADIEWDLEEAADTMAKGGFRHLVVVRHGELCGIISMRDIMRVWRPSARPVATS</sequence>
<proteinExistence type="predicted"/>
<dbReference type="SMART" id="SM00116">
    <property type="entry name" value="CBS"/>
    <property type="match status" value="2"/>
</dbReference>
<evidence type="ECO:0000256" key="1">
    <source>
        <dbReference type="ARBA" id="ARBA00023122"/>
    </source>
</evidence>
<dbReference type="Gene3D" id="3.10.580.10">
    <property type="entry name" value="CBS-domain"/>
    <property type="match status" value="1"/>
</dbReference>
<comment type="caution">
    <text evidence="4">The sequence shown here is derived from an EMBL/GenBank/DDBJ whole genome shotgun (WGS) entry which is preliminary data.</text>
</comment>
<evidence type="ECO:0000313" key="5">
    <source>
        <dbReference type="Proteomes" id="UP001149140"/>
    </source>
</evidence>
<keyword evidence="5" id="KW-1185">Reference proteome</keyword>
<evidence type="ECO:0000313" key="4">
    <source>
        <dbReference type="EMBL" id="MDA0160965.1"/>
    </source>
</evidence>
<dbReference type="PANTHER" id="PTHR43080">
    <property type="entry name" value="CBS DOMAIN-CONTAINING PROTEIN CBSX3, MITOCHONDRIAL"/>
    <property type="match status" value="1"/>
</dbReference>
<dbReference type="Pfam" id="PF00571">
    <property type="entry name" value="CBS"/>
    <property type="match status" value="2"/>
</dbReference>
<reference evidence="4" key="1">
    <citation type="submission" date="2022-10" db="EMBL/GenBank/DDBJ databases">
        <title>The WGS of Solirubrobacter ginsenosidimutans DSM 21036.</title>
        <authorList>
            <person name="Jiang Z."/>
        </authorList>
    </citation>
    <scope>NUCLEOTIDE SEQUENCE</scope>
    <source>
        <strain evidence="4">DSM 21036</strain>
    </source>
</reference>
<evidence type="ECO:0000259" key="3">
    <source>
        <dbReference type="PROSITE" id="PS51371"/>
    </source>
</evidence>
<gene>
    <name evidence="4" type="ORF">OM076_11870</name>
</gene>
<name>A0A9X3RZJ9_9ACTN</name>
<dbReference type="InterPro" id="IPR046342">
    <property type="entry name" value="CBS_dom_sf"/>
</dbReference>
<organism evidence="4 5">
    <name type="scientific">Solirubrobacter ginsenosidimutans</name>
    <dbReference type="NCBI Taxonomy" id="490573"/>
    <lineage>
        <taxon>Bacteria</taxon>
        <taxon>Bacillati</taxon>
        <taxon>Actinomycetota</taxon>
        <taxon>Thermoleophilia</taxon>
        <taxon>Solirubrobacterales</taxon>
        <taxon>Solirubrobacteraceae</taxon>
        <taxon>Solirubrobacter</taxon>
    </lineage>
</organism>
<dbReference type="PROSITE" id="PS51371">
    <property type="entry name" value="CBS"/>
    <property type="match status" value="2"/>
</dbReference>
<dbReference type="InterPro" id="IPR051257">
    <property type="entry name" value="Diverse_CBS-Domain"/>
</dbReference>
<feature type="domain" description="CBS" evidence="3">
    <location>
        <begin position="72"/>
        <end position="128"/>
    </location>
</feature>
<dbReference type="InterPro" id="IPR000644">
    <property type="entry name" value="CBS_dom"/>
</dbReference>
<feature type="domain" description="CBS" evidence="3">
    <location>
        <begin position="7"/>
        <end position="66"/>
    </location>
</feature>
<dbReference type="SUPFAM" id="SSF54631">
    <property type="entry name" value="CBS-domain pair"/>
    <property type="match status" value="1"/>
</dbReference>
<keyword evidence="1 2" id="KW-0129">CBS domain</keyword>
<evidence type="ECO:0000256" key="2">
    <source>
        <dbReference type="PROSITE-ProRule" id="PRU00703"/>
    </source>
</evidence>
<dbReference type="AlphaFoldDB" id="A0A9X3RZJ9"/>
<dbReference type="EMBL" id="JAPDOD010000008">
    <property type="protein sequence ID" value="MDA0160965.1"/>
    <property type="molecule type" value="Genomic_DNA"/>
</dbReference>
<dbReference type="Proteomes" id="UP001149140">
    <property type="component" value="Unassembled WGS sequence"/>
</dbReference>
<protein>
    <submittedName>
        <fullName evidence="4">CBS domain-containing protein</fullName>
    </submittedName>
</protein>
<dbReference type="PANTHER" id="PTHR43080:SF2">
    <property type="entry name" value="CBS DOMAIN-CONTAINING PROTEIN"/>
    <property type="match status" value="1"/>
</dbReference>
<accession>A0A9X3RZJ9</accession>